<name>A0A2S7A5B6_9XANT</name>
<dbReference type="Proteomes" id="UP000238049">
    <property type="component" value="Unassembled WGS sequence"/>
</dbReference>
<evidence type="ECO:0000313" key="2">
    <source>
        <dbReference type="EMBL" id="PPU02279.1"/>
    </source>
</evidence>
<comment type="caution">
    <text evidence="2">The sequence shown here is derived from an EMBL/GenBank/DDBJ whole genome shotgun (WGS) entry which is preliminary data.</text>
</comment>
<proteinExistence type="predicted"/>
<sequence length="169" mass="18743">MREHANTWATLQQLKTRRCERMQERLSDCKHALEQCERERANCSQEADACTTRLATFDAALVDKAGAGEPIGIDTILQHERFRAVLQERCRAAEQALATARQALQSARDELASVQQAVSKLQAQAQVYAEKAASARRARQAHREAAEEEDAIEALVALRAHRAAPGVAR</sequence>
<protein>
    <submittedName>
        <fullName evidence="2">Type III secretion protein HrpB7</fullName>
    </submittedName>
</protein>
<dbReference type="NCBIfam" id="TIGR02559">
    <property type="entry name" value="HrpB7"/>
    <property type="match status" value="1"/>
</dbReference>
<reference evidence="2 3" key="1">
    <citation type="submission" date="2016-08" db="EMBL/GenBank/DDBJ databases">
        <title>Evolution of the type three secretion system and type three effector repertoires in Xanthomonas.</title>
        <authorList>
            <person name="Merda D."/>
            <person name="Briand M."/>
            <person name="Bosis E."/>
            <person name="Rousseau C."/>
            <person name="Portier P."/>
            <person name="Jacques M.-A."/>
            <person name="Fischer-Le Saux M."/>
        </authorList>
    </citation>
    <scope>NUCLEOTIDE SEQUENCE [LARGE SCALE GENOMIC DNA]</scope>
    <source>
        <strain evidence="2 3">CFBP 7409</strain>
    </source>
</reference>
<evidence type="ECO:0000256" key="1">
    <source>
        <dbReference type="SAM" id="Coils"/>
    </source>
</evidence>
<dbReference type="Gene3D" id="1.10.287.1700">
    <property type="match status" value="1"/>
</dbReference>
<dbReference type="EMBL" id="MDSL01000008">
    <property type="protein sequence ID" value="PPU02279.1"/>
    <property type="molecule type" value="Genomic_DNA"/>
</dbReference>
<dbReference type="InterPro" id="IPR013392">
    <property type="entry name" value="T3SS_HrpB7"/>
</dbReference>
<dbReference type="AlphaFoldDB" id="A0A2S7A5B6"/>
<feature type="coiled-coil region" evidence="1">
    <location>
        <begin position="19"/>
        <end position="53"/>
    </location>
</feature>
<dbReference type="Pfam" id="PF09486">
    <property type="entry name" value="HrpB7"/>
    <property type="match status" value="1"/>
</dbReference>
<accession>A0A2S7A5B6</accession>
<dbReference type="InterPro" id="IPR053716">
    <property type="entry name" value="Flag_assembly_chemotaxis_eff"/>
</dbReference>
<evidence type="ECO:0000313" key="3">
    <source>
        <dbReference type="Proteomes" id="UP000238049"/>
    </source>
</evidence>
<dbReference type="RefSeq" id="WP_104562753.1">
    <property type="nucleotide sequence ID" value="NZ_MDSK01000012.1"/>
</dbReference>
<keyword evidence="1" id="KW-0175">Coiled coil</keyword>
<organism evidence="2 3">
    <name type="scientific">Xanthomonas arboricola pv. guizotiae</name>
    <dbReference type="NCBI Taxonomy" id="487867"/>
    <lineage>
        <taxon>Bacteria</taxon>
        <taxon>Pseudomonadati</taxon>
        <taxon>Pseudomonadota</taxon>
        <taxon>Gammaproteobacteria</taxon>
        <taxon>Lysobacterales</taxon>
        <taxon>Lysobacteraceae</taxon>
        <taxon>Xanthomonas</taxon>
    </lineage>
</organism>
<dbReference type="SUPFAM" id="SSF46579">
    <property type="entry name" value="Prefoldin"/>
    <property type="match status" value="1"/>
</dbReference>
<feature type="coiled-coil region" evidence="1">
    <location>
        <begin position="83"/>
        <end position="158"/>
    </location>
</feature>
<gene>
    <name evidence="2" type="ORF">XarbCFBP7409_05920</name>
</gene>